<dbReference type="InterPro" id="IPR010933">
    <property type="entry name" value="NADH_DH_su2_C"/>
</dbReference>
<feature type="transmembrane region" description="Helical" evidence="17">
    <location>
        <begin position="92"/>
        <end position="115"/>
    </location>
</feature>
<keyword evidence="5" id="KW-0813">Transport</keyword>
<geneLocation type="mitochondrion" evidence="20"/>
<keyword evidence="13 17" id="KW-0830">Ubiquinone</keyword>
<feature type="transmembrane region" description="Helical" evidence="17">
    <location>
        <begin position="201"/>
        <end position="218"/>
    </location>
</feature>
<dbReference type="AlphaFoldDB" id="Q3ZDX8"/>
<evidence type="ECO:0000256" key="15">
    <source>
        <dbReference type="ARBA" id="ARBA00023136"/>
    </source>
</evidence>
<keyword evidence="12 17" id="KW-0520">NAD</keyword>
<dbReference type="InterPro" id="IPR003917">
    <property type="entry name" value="NADH_UbQ_OxRdtase_chain2"/>
</dbReference>
<keyword evidence="7 17" id="KW-0812">Transmembrane</keyword>
<feature type="transmembrane region" description="Helical" evidence="17">
    <location>
        <begin position="151"/>
        <end position="170"/>
    </location>
</feature>
<dbReference type="Pfam" id="PF06444">
    <property type="entry name" value="NADH_dehy_S2_C"/>
    <property type="match status" value="1"/>
</dbReference>
<protein>
    <recommendedName>
        <fullName evidence="4 17">NADH-ubiquinone oxidoreductase chain 2</fullName>
        <ecNumber evidence="3 17">7.1.1.2</ecNumber>
    </recommendedName>
</protein>
<feature type="transmembrane region" description="Helical" evidence="17">
    <location>
        <begin position="323"/>
        <end position="346"/>
    </location>
</feature>
<evidence type="ECO:0000256" key="17">
    <source>
        <dbReference type="RuleBase" id="RU003403"/>
    </source>
</evidence>
<feature type="domain" description="NADH:quinone oxidoreductase/Mrp antiporter transmembrane" evidence="18">
    <location>
        <begin position="23"/>
        <end position="287"/>
    </location>
</feature>
<evidence type="ECO:0000259" key="18">
    <source>
        <dbReference type="Pfam" id="PF00361"/>
    </source>
</evidence>
<evidence type="ECO:0000256" key="13">
    <source>
        <dbReference type="ARBA" id="ARBA00023075"/>
    </source>
</evidence>
<feature type="domain" description="NADH dehydrogenase subunit 2 C-terminal" evidence="19">
    <location>
        <begin position="289"/>
        <end position="343"/>
    </location>
</feature>
<evidence type="ECO:0000313" key="20">
    <source>
        <dbReference type="EMBL" id="AAY24600.1"/>
    </source>
</evidence>
<keyword evidence="10 17" id="KW-0249">Electron transport</keyword>
<feature type="transmembrane region" description="Helical" evidence="17">
    <location>
        <begin position="177"/>
        <end position="195"/>
    </location>
</feature>
<dbReference type="GO" id="GO:0006120">
    <property type="term" value="P:mitochondrial electron transport, NADH to ubiquinone"/>
    <property type="evidence" value="ECO:0007669"/>
    <property type="project" value="InterPro"/>
</dbReference>
<keyword evidence="14 17" id="KW-0496">Mitochondrion</keyword>
<evidence type="ECO:0000256" key="3">
    <source>
        <dbReference type="ARBA" id="ARBA00012944"/>
    </source>
</evidence>
<reference evidence="20" key="1">
    <citation type="journal article" date="2005" name="Zootaxa">
        <title>Kryptolebias sepia n. sp. (Actinopterygii: Cyprinodontiformes: Rivulidae), a new killifish from the Tapanahony River drainage in southeast Surinam.</title>
        <authorList>
            <person name="Vermeulen F.B.M."/>
            <person name="Hrbek T."/>
        </authorList>
    </citation>
    <scope>NUCLEOTIDE SEQUENCE</scope>
</reference>
<dbReference type="InterPro" id="IPR050175">
    <property type="entry name" value="Complex_I_Subunit_2"/>
</dbReference>
<evidence type="ECO:0000256" key="12">
    <source>
        <dbReference type="ARBA" id="ARBA00023027"/>
    </source>
</evidence>
<feature type="transmembrane region" description="Helical" evidence="17">
    <location>
        <begin position="59"/>
        <end position="80"/>
    </location>
</feature>
<proteinExistence type="inferred from homology"/>
<evidence type="ECO:0000256" key="8">
    <source>
        <dbReference type="ARBA" id="ARBA00022792"/>
    </source>
</evidence>
<keyword evidence="15 17" id="KW-0472">Membrane</keyword>
<organism evidence="20">
    <name type="scientific">Kryptolebias brasiliensis</name>
    <dbReference type="NCBI Taxonomy" id="326434"/>
    <lineage>
        <taxon>Eukaryota</taxon>
        <taxon>Metazoa</taxon>
        <taxon>Chordata</taxon>
        <taxon>Craniata</taxon>
        <taxon>Vertebrata</taxon>
        <taxon>Euteleostomi</taxon>
        <taxon>Actinopterygii</taxon>
        <taxon>Neopterygii</taxon>
        <taxon>Teleostei</taxon>
        <taxon>Neoteleostei</taxon>
        <taxon>Acanthomorphata</taxon>
        <taxon>Ovalentaria</taxon>
        <taxon>Atherinomorphae</taxon>
        <taxon>Cyprinodontiformes</taxon>
        <taxon>Rivulidae</taxon>
        <taxon>Kryptolebias</taxon>
    </lineage>
</organism>
<gene>
    <name evidence="20" type="primary">NADH2</name>
</gene>
<sequence>MSPYLTVILSFTLGLGTMITFSSSHWLLAWMGLELNTFAILPFMAYQHFPRAMEATIKYFLIQTTAATMLLFASISNAWLSGQWDVQQMTHTLPLTLITMALALKIGLAPVHAWFPEVLQGLNLPTGLILSTWQKLAPLSLIVQIPSTNSSLLITLGITSILMGGWGGLNQTQLRKILGYSSVAHLGWMILVLQYAPSLTLLAFLTYIFLTFSMFLTFHCNQSTNMNSLSTSWTKTPTLAATAPFVLLSLGGLPPLTGFLPKWAILQELTKQDLLPIATLAALSALLSLYFYLRLSYAIALTTPPNNLPATLPWRITFKQPSIFLAATITISLCMLPLSPSILAFFSH</sequence>
<evidence type="ECO:0000256" key="11">
    <source>
        <dbReference type="ARBA" id="ARBA00022989"/>
    </source>
</evidence>
<comment type="similarity">
    <text evidence="2 17">Belongs to the complex I subunit 2 family.</text>
</comment>
<evidence type="ECO:0000256" key="6">
    <source>
        <dbReference type="ARBA" id="ARBA00022660"/>
    </source>
</evidence>
<evidence type="ECO:0000256" key="5">
    <source>
        <dbReference type="ARBA" id="ARBA00022448"/>
    </source>
</evidence>
<comment type="catalytic activity">
    <reaction evidence="16 17">
        <text>a ubiquinone + NADH + 5 H(+)(in) = a ubiquinol + NAD(+) + 4 H(+)(out)</text>
        <dbReference type="Rhea" id="RHEA:29091"/>
        <dbReference type="Rhea" id="RHEA-COMP:9565"/>
        <dbReference type="Rhea" id="RHEA-COMP:9566"/>
        <dbReference type="ChEBI" id="CHEBI:15378"/>
        <dbReference type="ChEBI" id="CHEBI:16389"/>
        <dbReference type="ChEBI" id="CHEBI:17976"/>
        <dbReference type="ChEBI" id="CHEBI:57540"/>
        <dbReference type="ChEBI" id="CHEBI:57945"/>
        <dbReference type="EC" id="7.1.1.2"/>
    </reaction>
</comment>
<feature type="transmembrane region" description="Helical" evidence="17">
    <location>
        <begin position="274"/>
        <end position="293"/>
    </location>
</feature>
<evidence type="ECO:0000256" key="4">
    <source>
        <dbReference type="ARBA" id="ARBA00021008"/>
    </source>
</evidence>
<evidence type="ECO:0000256" key="7">
    <source>
        <dbReference type="ARBA" id="ARBA00022692"/>
    </source>
</evidence>
<dbReference type="PANTHER" id="PTHR46552">
    <property type="entry name" value="NADH-UBIQUINONE OXIDOREDUCTASE CHAIN 2"/>
    <property type="match status" value="1"/>
</dbReference>
<evidence type="ECO:0000259" key="19">
    <source>
        <dbReference type="Pfam" id="PF06444"/>
    </source>
</evidence>
<dbReference type="GO" id="GO:0005743">
    <property type="term" value="C:mitochondrial inner membrane"/>
    <property type="evidence" value="ECO:0007669"/>
    <property type="project" value="UniProtKB-SubCell"/>
</dbReference>
<evidence type="ECO:0000256" key="2">
    <source>
        <dbReference type="ARBA" id="ARBA00007012"/>
    </source>
</evidence>
<dbReference type="EC" id="7.1.1.2" evidence="3 17"/>
<dbReference type="Pfam" id="PF00361">
    <property type="entry name" value="Proton_antipo_M"/>
    <property type="match status" value="1"/>
</dbReference>
<evidence type="ECO:0000256" key="16">
    <source>
        <dbReference type="ARBA" id="ARBA00049551"/>
    </source>
</evidence>
<comment type="function">
    <text evidence="17">Core subunit of the mitochondrial membrane respiratory chain NADH dehydrogenase (Complex I) which catalyzes electron transfer from NADH through the respiratory chain, using ubiquinone as an electron acceptor. Essential for the catalytic activity and assembly of complex I.</text>
</comment>
<evidence type="ECO:0000256" key="9">
    <source>
        <dbReference type="ARBA" id="ARBA00022967"/>
    </source>
</evidence>
<name>Q3ZDX8_9TELE</name>
<keyword evidence="6 17" id="KW-0679">Respiratory chain</keyword>
<evidence type="ECO:0000256" key="14">
    <source>
        <dbReference type="ARBA" id="ARBA00023128"/>
    </source>
</evidence>
<dbReference type="InterPro" id="IPR001750">
    <property type="entry name" value="ND/Mrp_TM"/>
</dbReference>
<dbReference type="GO" id="GO:0008137">
    <property type="term" value="F:NADH dehydrogenase (ubiquinone) activity"/>
    <property type="evidence" value="ECO:0007669"/>
    <property type="project" value="UniProtKB-EC"/>
</dbReference>
<feature type="transmembrane region" description="Helical" evidence="17">
    <location>
        <begin position="238"/>
        <end position="254"/>
    </location>
</feature>
<dbReference type="EMBL" id="AY946276">
    <property type="protein sequence ID" value="AAY24600.1"/>
    <property type="molecule type" value="Genomic_DNA"/>
</dbReference>
<dbReference type="PANTHER" id="PTHR46552:SF1">
    <property type="entry name" value="NADH-UBIQUINONE OXIDOREDUCTASE CHAIN 2"/>
    <property type="match status" value="1"/>
</dbReference>
<evidence type="ECO:0000256" key="10">
    <source>
        <dbReference type="ARBA" id="ARBA00022982"/>
    </source>
</evidence>
<dbReference type="PRINTS" id="PR01436">
    <property type="entry name" value="NADHDHGNASE2"/>
</dbReference>
<keyword evidence="8 17" id="KW-0999">Mitochondrion inner membrane</keyword>
<comment type="subcellular location">
    <subcellularLocation>
        <location evidence="1 17">Mitochondrion inner membrane</location>
        <topology evidence="1 17">Multi-pass membrane protein</topology>
    </subcellularLocation>
</comment>
<keyword evidence="11 17" id="KW-1133">Transmembrane helix</keyword>
<accession>Q3ZDX8</accession>
<keyword evidence="9 17" id="KW-1278">Translocase</keyword>
<evidence type="ECO:0000256" key="1">
    <source>
        <dbReference type="ARBA" id="ARBA00004448"/>
    </source>
</evidence>